<keyword evidence="2" id="KW-1185">Reference proteome</keyword>
<name>A0A225DH01_9BACT</name>
<dbReference type="Proteomes" id="UP000214646">
    <property type="component" value="Unassembled WGS sequence"/>
</dbReference>
<dbReference type="AlphaFoldDB" id="A0A225DH01"/>
<reference evidence="2" key="1">
    <citation type="submission" date="2017-06" db="EMBL/GenBank/DDBJ databases">
        <title>Genome analysis of Fimbriiglobus ruber SP5, the first member of the order Planctomycetales with confirmed chitinolytic capability.</title>
        <authorList>
            <person name="Ravin N.V."/>
            <person name="Rakitin A.L."/>
            <person name="Ivanova A.A."/>
            <person name="Beletsky A.V."/>
            <person name="Kulichevskaya I.S."/>
            <person name="Mardanov A.V."/>
            <person name="Dedysh S.N."/>
        </authorList>
    </citation>
    <scope>NUCLEOTIDE SEQUENCE [LARGE SCALE GENOMIC DNA]</scope>
    <source>
        <strain evidence="2">SP5</strain>
    </source>
</reference>
<accession>A0A225DH01</accession>
<evidence type="ECO:0000313" key="1">
    <source>
        <dbReference type="EMBL" id="OWK36656.1"/>
    </source>
</evidence>
<gene>
    <name evidence="1" type="ORF">FRUB_09219</name>
</gene>
<proteinExistence type="predicted"/>
<comment type="caution">
    <text evidence="1">The sequence shown here is derived from an EMBL/GenBank/DDBJ whole genome shotgun (WGS) entry which is preliminary data.</text>
</comment>
<dbReference type="EMBL" id="NIDE01000017">
    <property type="protein sequence ID" value="OWK36656.1"/>
    <property type="molecule type" value="Genomic_DNA"/>
</dbReference>
<sequence>MPFSTTYKVPSGAIANAVGSDSPVATAVDTPAGVTLTTRPLESLAYWLPLPESETYKLPAASIAKPAGLSNPDAKTLFTPAGVTLKTVPSP</sequence>
<organism evidence="1 2">
    <name type="scientific">Fimbriiglobus ruber</name>
    <dbReference type="NCBI Taxonomy" id="1908690"/>
    <lineage>
        <taxon>Bacteria</taxon>
        <taxon>Pseudomonadati</taxon>
        <taxon>Planctomycetota</taxon>
        <taxon>Planctomycetia</taxon>
        <taxon>Gemmatales</taxon>
        <taxon>Gemmataceae</taxon>
        <taxon>Fimbriiglobus</taxon>
    </lineage>
</organism>
<protein>
    <submittedName>
        <fullName evidence="1">Uncharacterized protein</fullName>
    </submittedName>
</protein>
<evidence type="ECO:0000313" key="2">
    <source>
        <dbReference type="Proteomes" id="UP000214646"/>
    </source>
</evidence>